<protein>
    <recommendedName>
        <fullName evidence="4">ERF superfamily protein</fullName>
    </recommendedName>
</protein>
<name>A0ABT9UXW5_9FIRM</name>
<evidence type="ECO:0000313" key="3">
    <source>
        <dbReference type="Proteomes" id="UP001228504"/>
    </source>
</evidence>
<dbReference type="RefSeq" id="WP_307488178.1">
    <property type="nucleotide sequence ID" value="NZ_JAUSUF010000020.1"/>
</dbReference>
<dbReference type="Pfam" id="PF04404">
    <property type="entry name" value="ERF"/>
    <property type="match status" value="1"/>
</dbReference>
<accession>A0ABT9UXW5</accession>
<gene>
    <name evidence="2" type="ORF">J2S18_003144</name>
</gene>
<comment type="caution">
    <text evidence="2">The sequence shown here is derived from an EMBL/GenBank/DDBJ whole genome shotgun (WGS) entry which is preliminary data.</text>
</comment>
<dbReference type="Proteomes" id="UP001228504">
    <property type="component" value="Unassembled WGS sequence"/>
</dbReference>
<reference evidence="2 3" key="1">
    <citation type="submission" date="2023-07" db="EMBL/GenBank/DDBJ databases">
        <title>Genomic Encyclopedia of Type Strains, Phase IV (KMG-IV): sequencing the most valuable type-strain genomes for metagenomic binning, comparative biology and taxonomic classification.</title>
        <authorList>
            <person name="Goeker M."/>
        </authorList>
    </citation>
    <scope>NUCLEOTIDE SEQUENCE [LARGE SCALE GENOMIC DNA]</scope>
    <source>
        <strain evidence="2 3">DSM 20694</strain>
    </source>
</reference>
<keyword evidence="3" id="KW-1185">Reference proteome</keyword>
<dbReference type="InterPro" id="IPR007499">
    <property type="entry name" value="ERF_bacteria_virus"/>
</dbReference>
<proteinExistence type="predicted"/>
<sequence>MTEQKKLNIYQKIQKARVELQNKDLKKTGYNKYSNYKYFELGDFLPHINEICNEIGLYTEFSYGDKTATLTVYNTENLEEKRVWITPVEVATLKGCSTIQNIGGTQSFARRYLYMMAFEIAETDVIDGGAVDEEAELGKQKIGKAHVLTINSLIEETNSDKKEFLTWAGVNKVEDITNEAVGTCLNMLNKKKKLKEKQEKEQQLKKQQEIQQRELEQHQGDFEF</sequence>
<evidence type="ECO:0008006" key="4">
    <source>
        <dbReference type="Google" id="ProtNLM"/>
    </source>
</evidence>
<organism evidence="2 3">
    <name type="scientific">Eubacterium multiforme</name>
    <dbReference type="NCBI Taxonomy" id="83339"/>
    <lineage>
        <taxon>Bacteria</taxon>
        <taxon>Bacillati</taxon>
        <taxon>Bacillota</taxon>
        <taxon>Clostridia</taxon>
        <taxon>Eubacteriales</taxon>
        <taxon>Eubacteriaceae</taxon>
        <taxon>Eubacterium</taxon>
    </lineage>
</organism>
<evidence type="ECO:0000313" key="2">
    <source>
        <dbReference type="EMBL" id="MDQ0151167.1"/>
    </source>
</evidence>
<dbReference type="EMBL" id="JAUSUF010000020">
    <property type="protein sequence ID" value="MDQ0151167.1"/>
    <property type="molecule type" value="Genomic_DNA"/>
</dbReference>
<feature type="region of interest" description="Disordered" evidence="1">
    <location>
        <begin position="199"/>
        <end position="224"/>
    </location>
</feature>
<evidence type="ECO:0000256" key="1">
    <source>
        <dbReference type="SAM" id="MobiDB-lite"/>
    </source>
</evidence>